<organism evidence="14 15">
    <name type="scientific">Vitrella brassicaformis (strain CCMP3155)</name>
    <dbReference type="NCBI Taxonomy" id="1169540"/>
    <lineage>
        <taxon>Eukaryota</taxon>
        <taxon>Sar</taxon>
        <taxon>Alveolata</taxon>
        <taxon>Colpodellida</taxon>
        <taxon>Vitrellaceae</taxon>
        <taxon>Vitrella</taxon>
    </lineage>
</organism>
<dbReference type="FunFam" id="3.20.20.70:FF:000019">
    <property type="entry name" value="Delta-aminolevulinic acid dehydratase"/>
    <property type="match status" value="1"/>
</dbReference>
<evidence type="ECO:0000313" key="14">
    <source>
        <dbReference type="EMBL" id="CEM00004.1"/>
    </source>
</evidence>
<dbReference type="InterPro" id="IPR001731">
    <property type="entry name" value="ALAD"/>
</dbReference>
<evidence type="ECO:0000256" key="13">
    <source>
        <dbReference type="SAM" id="SignalP"/>
    </source>
</evidence>
<dbReference type="GO" id="GO:0008270">
    <property type="term" value="F:zinc ion binding"/>
    <property type="evidence" value="ECO:0007669"/>
    <property type="project" value="TreeGrafter"/>
</dbReference>
<dbReference type="PRINTS" id="PR00144">
    <property type="entry name" value="DALDHYDRTASE"/>
</dbReference>
<gene>
    <name evidence="14" type="ORF">Vbra_4124</name>
</gene>
<dbReference type="PhylomeDB" id="A0A0G4ERE3"/>
<feature type="chain" id="PRO_5005187740" description="Delta-aminolevulinic acid dehydratase" evidence="13">
    <location>
        <begin position="22"/>
        <end position="406"/>
    </location>
</feature>
<protein>
    <recommendedName>
        <fullName evidence="4 10">Delta-aminolevulinic acid dehydratase</fullName>
        <ecNumber evidence="3 10">4.2.1.24</ecNumber>
    </recommendedName>
</protein>
<feature type="region of interest" description="Disordered" evidence="12">
    <location>
        <begin position="29"/>
        <end position="67"/>
    </location>
</feature>
<comment type="subunit">
    <text evidence="10">Homooctamer.</text>
</comment>
<evidence type="ECO:0000256" key="8">
    <source>
        <dbReference type="ARBA" id="ARBA00025628"/>
    </source>
</evidence>
<evidence type="ECO:0000256" key="4">
    <source>
        <dbReference type="ARBA" id="ARBA00020771"/>
    </source>
</evidence>
<evidence type="ECO:0000256" key="5">
    <source>
        <dbReference type="ARBA" id="ARBA00023133"/>
    </source>
</evidence>
<dbReference type="PROSITE" id="PS00169">
    <property type="entry name" value="D_ALA_DEHYDRATASE"/>
    <property type="match status" value="1"/>
</dbReference>
<dbReference type="CDD" id="cd04823">
    <property type="entry name" value="ALAD_PBGS_aspartate_rich"/>
    <property type="match status" value="1"/>
</dbReference>
<evidence type="ECO:0000256" key="3">
    <source>
        <dbReference type="ARBA" id="ARBA00012053"/>
    </source>
</evidence>
<evidence type="ECO:0000256" key="9">
    <source>
        <dbReference type="ARBA" id="ARBA00047651"/>
    </source>
</evidence>
<dbReference type="Proteomes" id="UP000041254">
    <property type="component" value="Unassembled WGS sequence"/>
</dbReference>
<dbReference type="InParanoid" id="A0A0G4ERE3"/>
<keyword evidence="5" id="KW-0350">Heme biosynthesis</keyword>
<dbReference type="InterPro" id="IPR030656">
    <property type="entry name" value="ALAD_AS"/>
</dbReference>
<reference evidence="14 15" key="1">
    <citation type="submission" date="2014-11" db="EMBL/GenBank/DDBJ databases">
        <authorList>
            <person name="Zhu J."/>
            <person name="Qi W."/>
            <person name="Song R."/>
        </authorList>
    </citation>
    <scope>NUCLEOTIDE SEQUENCE [LARGE SCALE GENOMIC DNA]</scope>
</reference>
<dbReference type="UniPathway" id="UPA00251">
    <property type="reaction ID" value="UER00318"/>
</dbReference>
<dbReference type="OrthoDB" id="1530at2759"/>
<dbReference type="Gene3D" id="3.20.20.70">
    <property type="entry name" value="Aldolase class I"/>
    <property type="match status" value="1"/>
</dbReference>
<evidence type="ECO:0000256" key="12">
    <source>
        <dbReference type="SAM" id="MobiDB-lite"/>
    </source>
</evidence>
<dbReference type="VEuPathDB" id="CryptoDB:Vbra_4124"/>
<proteinExistence type="inferred from homology"/>
<dbReference type="SMART" id="SM01004">
    <property type="entry name" value="ALAD"/>
    <property type="match status" value="1"/>
</dbReference>
<dbReference type="GO" id="GO:0004655">
    <property type="term" value="F:porphobilinogen synthase activity"/>
    <property type="evidence" value="ECO:0007669"/>
    <property type="project" value="UniProtKB-EC"/>
</dbReference>
<dbReference type="GO" id="GO:0005829">
    <property type="term" value="C:cytosol"/>
    <property type="evidence" value="ECO:0007669"/>
    <property type="project" value="TreeGrafter"/>
</dbReference>
<accession>A0A0G4ERE3</accession>
<evidence type="ECO:0000256" key="7">
    <source>
        <dbReference type="ARBA" id="ARBA00023244"/>
    </source>
</evidence>
<comment type="function">
    <text evidence="8">Catalyzes an early step in the biosynthesis of tetrapyrroles. Binds two molecules of 5-aminolevulinate per subunit, each at a distinct site, and catalyzes their condensation to form porphobilinogen.</text>
</comment>
<evidence type="ECO:0000313" key="15">
    <source>
        <dbReference type="Proteomes" id="UP000041254"/>
    </source>
</evidence>
<dbReference type="NCBIfam" id="NF006762">
    <property type="entry name" value="PRK09283.1"/>
    <property type="match status" value="1"/>
</dbReference>
<dbReference type="EMBL" id="CDMY01000293">
    <property type="protein sequence ID" value="CEM00004.1"/>
    <property type="molecule type" value="Genomic_DNA"/>
</dbReference>
<feature type="signal peptide" evidence="13">
    <location>
        <begin position="1"/>
        <end position="21"/>
    </location>
</feature>
<keyword evidence="7 10" id="KW-0627">Porphyrin biosynthesis</keyword>
<dbReference type="FunCoup" id="A0A0G4ERE3">
    <property type="interactions" value="274"/>
</dbReference>
<comment type="catalytic activity">
    <reaction evidence="9 10">
        <text>2 5-aminolevulinate = porphobilinogen + 2 H2O + H(+)</text>
        <dbReference type="Rhea" id="RHEA:24064"/>
        <dbReference type="ChEBI" id="CHEBI:15377"/>
        <dbReference type="ChEBI" id="CHEBI:15378"/>
        <dbReference type="ChEBI" id="CHEBI:58126"/>
        <dbReference type="ChEBI" id="CHEBI:356416"/>
        <dbReference type="EC" id="4.2.1.24"/>
    </reaction>
</comment>
<dbReference type="AlphaFoldDB" id="A0A0G4ERE3"/>
<keyword evidence="13" id="KW-0732">Signal</keyword>
<dbReference type="OMA" id="YMDIIWR"/>
<keyword evidence="6 10" id="KW-0456">Lyase</keyword>
<name>A0A0G4ERE3_VITBC</name>
<dbReference type="PANTHER" id="PTHR11458">
    <property type="entry name" value="DELTA-AMINOLEVULINIC ACID DEHYDRATASE"/>
    <property type="match status" value="1"/>
</dbReference>
<evidence type="ECO:0000256" key="6">
    <source>
        <dbReference type="ARBA" id="ARBA00023239"/>
    </source>
</evidence>
<dbReference type="Pfam" id="PF00490">
    <property type="entry name" value="ALAD"/>
    <property type="match status" value="1"/>
</dbReference>
<dbReference type="STRING" id="1169540.A0A0G4ERE3"/>
<dbReference type="EC" id="4.2.1.24" evidence="3 10"/>
<evidence type="ECO:0000256" key="10">
    <source>
        <dbReference type="RuleBase" id="RU000515"/>
    </source>
</evidence>
<sequence>MELPAALIGVSLLQLLLPSDAFVSYSPHSLRRRNADTKRRTPHRSALHASADTHPPPHDPYCESGPLLRNNKGEPWVAQRNRPRRNRKSAVIRRMVQEAIVRPSNFIYPLFIHEGESDEAIASMPGCSRLSAGSVLKEVEDAMQYGVKTFILFPKIPDQLKSNYADECYNPEGLVPRTVRAIKDKFPEAMVCTDIALDPYSDQGHDGVVENGQILNDHTIAQLCKQAACQARAGSDVVAPSDMMDGRVGAIRDALDSEGHITTSIMAYTAKYASAFYGPFRDALDSHPGFGDKKTYQQDPANGREALIETALDVSEGADILMVKPGMPYLDVVLRLRAATDLPVAVYHVSGEYAMLRAASERGWLDEKKSVMEAMTCFKRAGADIILTYFAKNCAKWIAQDGEPCY</sequence>
<dbReference type="SUPFAM" id="SSF51569">
    <property type="entry name" value="Aldolase"/>
    <property type="match status" value="1"/>
</dbReference>
<dbReference type="GO" id="GO:0006782">
    <property type="term" value="P:protoporphyrinogen IX biosynthetic process"/>
    <property type="evidence" value="ECO:0007669"/>
    <property type="project" value="UniProtKB-UniPathway"/>
</dbReference>
<evidence type="ECO:0000256" key="1">
    <source>
        <dbReference type="ARBA" id="ARBA00004694"/>
    </source>
</evidence>
<dbReference type="InterPro" id="IPR013785">
    <property type="entry name" value="Aldolase_TIM"/>
</dbReference>
<comment type="pathway">
    <text evidence="1">Porphyrin-containing compound metabolism; protoporphyrin-IX biosynthesis; coproporphyrinogen-III from 5-aminolevulinate: step 1/4.</text>
</comment>
<dbReference type="PANTHER" id="PTHR11458:SF0">
    <property type="entry name" value="DELTA-AMINOLEVULINIC ACID DEHYDRATASE"/>
    <property type="match status" value="1"/>
</dbReference>
<comment type="similarity">
    <text evidence="2 11">Belongs to the ALAD family.</text>
</comment>
<evidence type="ECO:0000256" key="2">
    <source>
        <dbReference type="ARBA" id="ARBA00008055"/>
    </source>
</evidence>
<evidence type="ECO:0000256" key="11">
    <source>
        <dbReference type="RuleBase" id="RU004161"/>
    </source>
</evidence>
<keyword evidence="15" id="KW-1185">Reference proteome</keyword>